<evidence type="ECO:0000313" key="2">
    <source>
        <dbReference type="Proteomes" id="UP000261600"/>
    </source>
</evidence>
<reference evidence="1" key="1">
    <citation type="submission" date="2025-08" db="UniProtKB">
        <authorList>
            <consortium name="Ensembl"/>
        </authorList>
    </citation>
    <scope>IDENTIFICATION</scope>
</reference>
<evidence type="ECO:0000313" key="1">
    <source>
        <dbReference type="Ensembl" id="ENSMALP00000030701.1"/>
    </source>
</evidence>
<keyword evidence="2" id="KW-1185">Reference proteome</keyword>
<reference evidence="1" key="2">
    <citation type="submission" date="2025-09" db="UniProtKB">
        <authorList>
            <consortium name="Ensembl"/>
        </authorList>
    </citation>
    <scope>IDENTIFICATION</scope>
</reference>
<sequence length="87" mass="9877">KIRLCFKEIINLASESEPSHVGIAIDGVEVLHKFHNFPKVLVMLFAPMYSLDLSYPPTKDTFEILENLHVGSLRVLRLPPKVQRHAA</sequence>
<protein>
    <submittedName>
        <fullName evidence="1">Uncharacterized protein</fullName>
    </submittedName>
</protein>
<accession>A0A3Q3KLA9</accession>
<organism evidence="1 2">
    <name type="scientific">Monopterus albus</name>
    <name type="common">Swamp eel</name>
    <dbReference type="NCBI Taxonomy" id="43700"/>
    <lineage>
        <taxon>Eukaryota</taxon>
        <taxon>Metazoa</taxon>
        <taxon>Chordata</taxon>
        <taxon>Craniata</taxon>
        <taxon>Vertebrata</taxon>
        <taxon>Euteleostomi</taxon>
        <taxon>Actinopterygii</taxon>
        <taxon>Neopterygii</taxon>
        <taxon>Teleostei</taxon>
        <taxon>Neoteleostei</taxon>
        <taxon>Acanthomorphata</taxon>
        <taxon>Anabantaria</taxon>
        <taxon>Synbranchiformes</taxon>
        <taxon>Synbranchidae</taxon>
        <taxon>Monopterus</taxon>
    </lineage>
</organism>
<proteinExistence type="predicted"/>
<dbReference type="Ensembl" id="ENSMALT00000031244.1">
    <property type="protein sequence ID" value="ENSMALP00000030701.1"/>
    <property type="gene ID" value="ENSMALG00000021213.1"/>
</dbReference>
<dbReference type="Proteomes" id="UP000261600">
    <property type="component" value="Unplaced"/>
</dbReference>
<dbReference type="AlphaFoldDB" id="A0A3Q3KLA9"/>
<name>A0A3Q3KLA9_MONAL</name>